<dbReference type="InterPro" id="IPR014457">
    <property type="entry name" value="UCP010260"/>
</dbReference>
<dbReference type="RefSeq" id="WP_167935452.1">
    <property type="nucleotide sequence ID" value="NZ_JAAVJB010000323.1"/>
</dbReference>
<comment type="caution">
    <text evidence="3">The sequence shown here is derived from an EMBL/GenBank/DDBJ whole genome shotgun (WGS) entry which is preliminary data.</text>
</comment>
<dbReference type="PANTHER" id="PTHR34202:SF1">
    <property type="entry name" value="UPF0548 PROTEIN"/>
    <property type="match status" value="1"/>
</dbReference>
<organism evidence="3 4">
    <name type="scientific">Streptomyces spiramenti</name>
    <dbReference type="NCBI Taxonomy" id="2720606"/>
    <lineage>
        <taxon>Bacteria</taxon>
        <taxon>Bacillati</taxon>
        <taxon>Actinomycetota</taxon>
        <taxon>Actinomycetes</taxon>
        <taxon>Kitasatosporales</taxon>
        <taxon>Streptomycetaceae</taxon>
        <taxon>Streptomyces</taxon>
    </lineage>
</organism>
<evidence type="ECO:0000256" key="1">
    <source>
        <dbReference type="SAM" id="MobiDB-lite"/>
    </source>
</evidence>
<dbReference type="InterPro" id="IPR018960">
    <property type="entry name" value="DUF1990"/>
</dbReference>
<evidence type="ECO:0000313" key="4">
    <source>
        <dbReference type="Proteomes" id="UP000746503"/>
    </source>
</evidence>
<dbReference type="Proteomes" id="UP000746503">
    <property type="component" value="Unassembled WGS sequence"/>
</dbReference>
<dbReference type="PANTHER" id="PTHR34202">
    <property type="entry name" value="UPF0548 PROTEIN"/>
    <property type="match status" value="1"/>
</dbReference>
<evidence type="ECO:0000259" key="2">
    <source>
        <dbReference type="Pfam" id="PF09348"/>
    </source>
</evidence>
<feature type="region of interest" description="Disordered" evidence="1">
    <location>
        <begin position="1"/>
        <end position="31"/>
    </location>
</feature>
<gene>
    <name evidence="3" type="ORF">HCJ92_22510</name>
</gene>
<protein>
    <submittedName>
        <fullName evidence="3">DUF1990 domain-containing protein</fullName>
    </submittedName>
</protein>
<accession>A0ABX1ARM8</accession>
<dbReference type="EMBL" id="JAAVJB010000323">
    <property type="protein sequence ID" value="NJP68980.1"/>
    <property type="molecule type" value="Genomic_DNA"/>
</dbReference>
<sequence length="184" mass="20161">MGDFDDPPASEPTPGFTYAEVGATREPGRLPPPGYHLMRVRTRVGSGEDAFVTASRALMEWRLHRAVGVGIEAGRSRAALGVPVAVVVRLGPLRLLRAPCRVVWVVEEDGLAGWGYGTLPGHPVRGEESFLVERDRMGAVWLTVTAFSRPGVWYTRAAGSLGRAAQHYYARRCGRVMRRLLAPR</sequence>
<reference evidence="3 4" key="1">
    <citation type="submission" date="2020-03" db="EMBL/GenBank/DDBJ databases">
        <title>Draft genome of Streptomyces sp. ventii, isolated from the Axial Seamount in the Pacific Ocean, and resequencing of the two type strains Streptomyces lonarensis strain NCL 716 and Streptomyces bohaiensis strain 11A07.</title>
        <authorList>
            <person name="Loughran R.M."/>
            <person name="Pfannmuller K.M."/>
            <person name="Wasson B.J."/>
            <person name="Deadmond M.C."/>
            <person name="Paddock B.E."/>
            <person name="Koyack M.J."/>
            <person name="Gallegos D.A."/>
            <person name="Mitchell E.A."/>
            <person name="Ushijima B."/>
            <person name="Saw J.H."/>
            <person name="Mcphail K.L."/>
            <person name="Videau P."/>
        </authorList>
    </citation>
    <scope>NUCLEOTIDE SEQUENCE [LARGE SCALE GENOMIC DNA]</scope>
    <source>
        <strain evidence="4">5675061</strain>
    </source>
</reference>
<feature type="domain" description="DUF1990" evidence="2">
    <location>
        <begin position="17"/>
        <end position="175"/>
    </location>
</feature>
<name>A0ABX1ARM8_9ACTN</name>
<keyword evidence="4" id="KW-1185">Reference proteome</keyword>
<evidence type="ECO:0000313" key="3">
    <source>
        <dbReference type="EMBL" id="NJP68980.1"/>
    </source>
</evidence>
<dbReference type="Pfam" id="PF09348">
    <property type="entry name" value="DUF1990"/>
    <property type="match status" value="1"/>
</dbReference>
<dbReference type="PIRSF" id="PIRSF010260">
    <property type="entry name" value="UCP010260"/>
    <property type="match status" value="1"/>
</dbReference>
<proteinExistence type="predicted"/>